<sequence length="428" mass="47814">MAELNFLSVLTVLFAATTWFYFRKPASSIQDNISLNSTYDYIIDLFFISQQVNYWPRGRVLGGSSSLNYMAYVRGSRHDYDLWAAEGCDGWSYKDVLPYFIKSEDNRVPWLQDSAYHGKGGILKVSPGQATNLNTYYGKAMQELGYDIIDCNGWSQIGYEPMTLTTMNGARCNTARSFLQTAVMRKNLHISVNSQVSKVLLKNKIAYGVEFIRGNRKHRINARKEVILSGGAINTPQILMLSGIGPRKHLESLEIPVVADLPVGQNLQDHLFVPLNFFPNVSLAITPEKAGTLWNNIVYKTTGKALKHLGNLESILADTYLPFPGCTKHKIPSDEYLECYIRNFAQTVYHPTTTCRMGKTDDPTTVVGSDLRVKGISNLRVADASVMRYVVSANTNAPTIMIGEKAADLIRGIDTVKDIKLKLKNVKS</sequence>
<evidence type="ECO:0000256" key="1">
    <source>
        <dbReference type="ARBA" id="ARBA00001974"/>
    </source>
</evidence>
<dbReference type="GO" id="GO:0016614">
    <property type="term" value="F:oxidoreductase activity, acting on CH-OH group of donors"/>
    <property type="evidence" value="ECO:0007669"/>
    <property type="project" value="InterPro"/>
</dbReference>
<dbReference type="InterPro" id="IPR012132">
    <property type="entry name" value="GMC_OxRdtase"/>
</dbReference>
<feature type="domain" description="Glucose-methanol-choline oxidoreductase N-terminal" evidence="8">
    <location>
        <begin position="58"/>
        <end position="81"/>
    </location>
</feature>
<evidence type="ECO:0000313" key="10">
    <source>
        <dbReference type="EMBL" id="KAK3102353.1"/>
    </source>
</evidence>
<dbReference type="SUPFAM" id="SSF54373">
    <property type="entry name" value="FAD-linked reductases, C-terminal domain"/>
    <property type="match status" value="1"/>
</dbReference>
<reference evidence="10" key="1">
    <citation type="submission" date="2019-08" db="EMBL/GenBank/DDBJ databases">
        <title>The improved chromosome-level genome for the pearl oyster Pinctada fucata martensii using PacBio sequencing and Hi-C.</title>
        <authorList>
            <person name="Zheng Z."/>
        </authorList>
    </citation>
    <scope>NUCLEOTIDE SEQUENCE</scope>
    <source>
        <strain evidence="10">ZZ-2019</strain>
        <tissue evidence="10">Adductor muscle</tissue>
    </source>
</reference>
<keyword evidence="5" id="KW-0560">Oxidoreductase</keyword>
<dbReference type="InterPro" id="IPR007867">
    <property type="entry name" value="GMC_OxRtase_C"/>
</dbReference>
<dbReference type="AlphaFoldDB" id="A0AA88YCK2"/>
<evidence type="ECO:0000259" key="8">
    <source>
        <dbReference type="PROSITE" id="PS00623"/>
    </source>
</evidence>
<dbReference type="PANTHER" id="PTHR11552:SF147">
    <property type="entry name" value="CHOLINE DEHYDROGENASE, MITOCHONDRIAL"/>
    <property type="match status" value="1"/>
</dbReference>
<evidence type="ECO:0000259" key="9">
    <source>
        <dbReference type="PROSITE" id="PS00624"/>
    </source>
</evidence>
<comment type="cofactor">
    <cofactor evidence="1 6">
        <name>FAD</name>
        <dbReference type="ChEBI" id="CHEBI:57692"/>
    </cofactor>
</comment>
<dbReference type="Proteomes" id="UP001186944">
    <property type="component" value="Unassembled WGS sequence"/>
</dbReference>
<evidence type="ECO:0000313" key="11">
    <source>
        <dbReference type="Proteomes" id="UP001186944"/>
    </source>
</evidence>
<dbReference type="Pfam" id="PF00732">
    <property type="entry name" value="GMC_oxred_N"/>
    <property type="match status" value="1"/>
</dbReference>
<dbReference type="Gene3D" id="3.30.560.10">
    <property type="entry name" value="Glucose Oxidase, domain 3"/>
    <property type="match status" value="2"/>
</dbReference>
<dbReference type="InterPro" id="IPR000172">
    <property type="entry name" value="GMC_OxRdtase_N"/>
</dbReference>
<feature type="domain" description="Glucose-methanol-choline oxidoreductase N-terminal" evidence="9">
    <location>
        <begin position="231"/>
        <end position="245"/>
    </location>
</feature>
<comment type="caution">
    <text evidence="10">The sequence shown here is derived from an EMBL/GenBank/DDBJ whole genome shotgun (WGS) entry which is preliminary data.</text>
</comment>
<dbReference type="Pfam" id="PF05199">
    <property type="entry name" value="GMC_oxred_C"/>
    <property type="match status" value="1"/>
</dbReference>
<keyword evidence="4 6" id="KW-0274">FAD</keyword>
<dbReference type="PIRSF" id="PIRSF000137">
    <property type="entry name" value="Alcohol_oxidase"/>
    <property type="match status" value="1"/>
</dbReference>
<evidence type="ECO:0000256" key="2">
    <source>
        <dbReference type="ARBA" id="ARBA00010790"/>
    </source>
</evidence>
<dbReference type="InterPro" id="IPR036188">
    <property type="entry name" value="FAD/NAD-bd_sf"/>
</dbReference>
<comment type="similarity">
    <text evidence="2 7">Belongs to the GMC oxidoreductase family.</text>
</comment>
<evidence type="ECO:0000256" key="5">
    <source>
        <dbReference type="ARBA" id="ARBA00023002"/>
    </source>
</evidence>
<dbReference type="PROSITE" id="PS00624">
    <property type="entry name" value="GMC_OXRED_2"/>
    <property type="match status" value="1"/>
</dbReference>
<organism evidence="10 11">
    <name type="scientific">Pinctada imbricata</name>
    <name type="common">Atlantic pearl-oyster</name>
    <name type="synonym">Pinctada martensii</name>
    <dbReference type="NCBI Taxonomy" id="66713"/>
    <lineage>
        <taxon>Eukaryota</taxon>
        <taxon>Metazoa</taxon>
        <taxon>Spiralia</taxon>
        <taxon>Lophotrochozoa</taxon>
        <taxon>Mollusca</taxon>
        <taxon>Bivalvia</taxon>
        <taxon>Autobranchia</taxon>
        <taxon>Pteriomorphia</taxon>
        <taxon>Pterioida</taxon>
        <taxon>Pterioidea</taxon>
        <taxon>Pteriidae</taxon>
        <taxon>Pinctada</taxon>
    </lineage>
</organism>
<feature type="binding site" evidence="6">
    <location>
        <position position="60"/>
    </location>
    <ligand>
        <name>FAD</name>
        <dbReference type="ChEBI" id="CHEBI:57692"/>
    </ligand>
</feature>
<dbReference type="EMBL" id="VSWD01000005">
    <property type="protein sequence ID" value="KAK3102353.1"/>
    <property type="molecule type" value="Genomic_DNA"/>
</dbReference>
<dbReference type="PANTHER" id="PTHR11552">
    <property type="entry name" value="GLUCOSE-METHANOL-CHOLINE GMC OXIDOREDUCTASE"/>
    <property type="match status" value="1"/>
</dbReference>
<gene>
    <name evidence="10" type="ORF">FSP39_010753</name>
</gene>
<dbReference type="Gene3D" id="3.50.50.60">
    <property type="entry name" value="FAD/NAD(P)-binding domain"/>
    <property type="match status" value="2"/>
</dbReference>
<dbReference type="PROSITE" id="PS00623">
    <property type="entry name" value="GMC_OXRED_1"/>
    <property type="match status" value="1"/>
</dbReference>
<keyword evidence="3 7" id="KW-0285">Flavoprotein</keyword>
<accession>A0AA88YCK2</accession>
<protein>
    <recommendedName>
        <fullName evidence="8 9">Glucose-methanol-choline oxidoreductase N-terminal domain-containing protein</fullName>
    </recommendedName>
</protein>
<evidence type="ECO:0000256" key="4">
    <source>
        <dbReference type="ARBA" id="ARBA00022827"/>
    </source>
</evidence>
<dbReference type="SUPFAM" id="SSF51905">
    <property type="entry name" value="FAD/NAD(P)-binding domain"/>
    <property type="match status" value="1"/>
</dbReference>
<dbReference type="Gene3D" id="4.10.450.10">
    <property type="entry name" value="Glucose Oxidase, domain 2"/>
    <property type="match status" value="1"/>
</dbReference>
<name>A0AA88YCK2_PINIB</name>
<proteinExistence type="inferred from homology"/>
<evidence type="ECO:0000256" key="3">
    <source>
        <dbReference type="ARBA" id="ARBA00022630"/>
    </source>
</evidence>
<dbReference type="GO" id="GO:0050660">
    <property type="term" value="F:flavin adenine dinucleotide binding"/>
    <property type="evidence" value="ECO:0007669"/>
    <property type="project" value="InterPro"/>
</dbReference>
<feature type="binding site" evidence="6">
    <location>
        <position position="196"/>
    </location>
    <ligand>
        <name>FAD</name>
        <dbReference type="ChEBI" id="CHEBI:57692"/>
    </ligand>
</feature>
<keyword evidence="11" id="KW-1185">Reference proteome</keyword>
<evidence type="ECO:0000256" key="7">
    <source>
        <dbReference type="RuleBase" id="RU003968"/>
    </source>
</evidence>
<dbReference type="InterPro" id="IPR027424">
    <property type="entry name" value="Glucose_Oxidase_domain_2"/>
</dbReference>
<evidence type="ECO:0000256" key="6">
    <source>
        <dbReference type="PIRSR" id="PIRSR000137-2"/>
    </source>
</evidence>